<organism evidence="2 3">
    <name type="scientific">Xylanibacter oryzae DSM 17970</name>
    <dbReference type="NCBI Taxonomy" id="915438"/>
    <lineage>
        <taxon>Bacteria</taxon>
        <taxon>Pseudomonadati</taxon>
        <taxon>Bacteroidota</taxon>
        <taxon>Bacteroidia</taxon>
        <taxon>Bacteroidales</taxon>
        <taxon>Prevotellaceae</taxon>
        <taxon>Xylanibacter</taxon>
    </lineage>
</organism>
<dbReference type="RefSeq" id="WP_036876068.1">
    <property type="nucleotide sequence ID" value="NZ_KK073873.1"/>
</dbReference>
<dbReference type="Gene3D" id="3.40.50.1820">
    <property type="entry name" value="alpha/beta hydrolase"/>
    <property type="match status" value="1"/>
</dbReference>
<dbReference type="InterPro" id="IPR013783">
    <property type="entry name" value="Ig-like_fold"/>
</dbReference>
<dbReference type="InterPro" id="IPR014756">
    <property type="entry name" value="Ig_E-set"/>
</dbReference>
<dbReference type="Pfam" id="PF00756">
    <property type="entry name" value="Esterase"/>
    <property type="match status" value="1"/>
</dbReference>
<dbReference type="CDD" id="cd02858">
    <property type="entry name" value="E_set_Esterase_N"/>
    <property type="match status" value="1"/>
</dbReference>
<feature type="chain" id="PRO_5047435686" evidence="1">
    <location>
        <begin position="20"/>
        <end position="368"/>
    </location>
</feature>
<gene>
    <name evidence="2" type="ORF">XylorDRAFT_0135</name>
</gene>
<dbReference type="InterPro" id="IPR029058">
    <property type="entry name" value="AB_hydrolase_fold"/>
</dbReference>
<proteinExistence type="predicted"/>
<evidence type="ECO:0000313" key="2">
    <source>
        <dbReference type="EMBL" id="EXG77788.1"/>
    </source>
</evidence>
<sequence>MKKYLLFNLCILFSAATFSQTPAETNINKSGYPKIMPDNSVEFSIKAPEAHKIQVDLGQKFDMVKSADGIWTVTTTPQSPSIHYYSLIVDGLSVADPSSESFYGCGRMMSCIEIPYVKQDTRFQVQNVAHGDIRIVRYYSNVTKSWRVMYIYTPAGYDKNMDKKYPVIYIMHGGGEDARGWVQQGRSDIILDNLIAEGKAKPMMLVSFDANVGGFDNVKSEILDNVIPFVENNFKADASADSRALAGLSMGGMYTLYVGVPNTDKFHHLGVFSSGWFAQRTSFMSADKERDANYSYMDNNSSLMNNNLKNFFITIGGKEDIAYGNCQIMMQHLNKAGIKFEYFDSKAGGHTWPVWREDLYLFAQKIFK</sequence>
<dbReference type="InterPro" id="IPR000801">
    <property type="entry name" value="Esterase-like"/>
</dbReference>
<dbReference type="Gene3D" id="2.60.40.10">
    <property type="entry name" value="Immunoglobulins"/>
    <property type="match status" value="1"/>
</dbReference>
<protein>
    <submittedName>
        <fullName evidence="2">Enterochelin esterase-like enzyme</fullName>
    </submittedName>
</protein>
<evidence type="ECO:0000313" key="3">
    <source>
        <dbReference type="Proteomes" id="UP000243438"/>
    </source>
</evidence>
<dbReference type="InterPro" id="IPR050583">
    <property type="entry name" value="Mycobacterial_A85_antigen"/>
</dbReference>
<dbReference type="SUPFAM" id="SSF53474">
    <property type="entry name" value="alpha/beta-Hydrolases"/>
    <property type="match status" value="1"/>
</dbReference>
<dbReference type="PANTHER" id="PTHR48098">
    <property type="entry name" value="ENTEROCHELIN ESTERASE-RELATED"/>
    <property type="match status" value="1"/>
</dbReference>
<dbReference type="EMBL" id="JFBS01000001">
    <property type="protein sequence ID" value="EXG77788.1"/>
    <property type="molecule type" value="Genomic_DNA"/>
</dbReference>
<feature type="signal peptide" evidence="1">
    <location>
        <begin position="1"/>
        <end position="19"/>
    </location>
</feature>
<accession>A0ABN0RU75</accession>
<name>A0ABN0RU75_9BACT</name>
<dbReference type="SUPFAM" id="SSF81296">
    <property type="entry name" value="E set domains"/>
    <property type="match status" value="1"/>
</dbReference>
<keyword evidence="1" id="KW-0732">Signal</keyword>
<evidence type="ECO:0000256" key="1">
    <source>
        <dbReference type="SAM" id="SignalP"/>
    </source>
</evidence>
<dbReference type="Proteomes" id="UP000243438">
    <property type="component" value="Unassembled WGS sequence"/>
</dbReference>
<reference evidence="2" key="1">
    <citation type="submission" date="2013-07" db="EMBL/GenBank/DDBJ databases">
        <authorList>
            <consortium name="DOE Joint Genome Institute"/>
            <person name="Anderson I."/>
            <person name="Huntemann M."/>
            <person name="Han J."/>
            <person name="Chen A."/>
            <person name="Kyrpides N."/>
            <person name="Mavromatis K."/>
            <person name="Markowitz V."/>
            <person name="Palaniappan K."/>
            <person name="Ivanova N."/>
            <person name="Schaumberg A."/>
            <person name="Pati A."/>
            <person name="Liolios K."/>
            <person name="Nordberg H.P."/>
            <person name="Cantor M.N."/>
            <person name="Hua S.X."/>
            <person name="Woyke T."/>
        </authorList>
    </citation>
    <scope>NUCLEOTIDE SEQUENCE [LARGE SCALE GENOMIC DNA]</scope>
    <source>
        <strain evidence="2">DSM 17970</strain>
    </source>
</reference>
<keyword evidence="3" id="KW-1185">Reference proteome</keyword>
<comment type="caution">
    <text evidence="2">The sequence shown here is derived from an EMBL/GenBank/DDBJ whole genome shotgun (WGS) entry which is preliminary data.</text>
</comment>
<dbReference type="PANTHER" id="PTHR48098:SF1">
    <property type="entry name" value="DIACYLGLYCEROL ACYLTRANSFERASE_MYCOLYLTRANSFERASE AG85A"/>
    <property type="match status" value="1"/>
</dbReference>